<dbReference type="Gene3D" id="1.10.510.10">
    <property type="entry name" value="Transferase(Phosphotransferase) domain 1"/>
    <property type="match status" value="1"/>
</dbReference>
<evidence type="ECO:0000313" key="20">
    <source>
        <dbReference type="Proteomes" id="UP000516437"/>
    </source>
</evidence>
<evidence type="ECO:0000259" key="17">
    <source>
        <dbReference type="PROSITE" id="PS50011"/>
    </source>
</evidence>
<dbReference type="InterPro" id="IPR000719">
    <property type="entry name" value="Prot_kinase_dom"/>
</dbReference>
<dbReference type="GO" id="GO:0005524">
    <property type="term" value="F:ATP binding"/>
    <property type="evidence" value="ECO:0007669"/>
    <property type="project" value="UniProtKB-UniRule"/>
</dbReference>
<evidence type="ECO:0000259" key="18">
    <source>
        <dbReference type="PROSITE" id="PS51473"/>
    </source>
</evidence>
<dbReference type="InterPro" id="IPR038408">
    <property type="entry name" value="GNK2_sf"/>
</dbReference>
<evidence type="ECO:0000256" key="11">
    <source>
        <dbReference type="ARBA" id="ARBA00023136"/>
    </source>
</evidence>
<evidence type="ECO:0000256" key="10">
    <source>
        <dbReference type="ARBA" id="ARBA00022989"/>
    </source>
</evidence>
<dbReference type="Pfam" id="PF01657">
    <property type="entry name" value="Stress-antifung"/>
    <property type="match status" value="1"/>
</dbReference>
<feature type="domain" description="Gnk2-homologous" evidence="18">
    <location>
        <begin position="28"/>
        <end position="133"/>
    </location>
</feature>
<evidence type="ECO:0000256" key="6">
    <source>
        <dbReference type="ARBA" id="ARBA00022737"/>
    </source>
</evidence>
<dbReference type="EMBL" id="RXIC02000020">
    <property type="protein sequence ID" value="KAB1221873.1"/>
    <property type="molecule type" value="Genomic_DNA"/>
</dbReference>
<organism evidence="19 20">
    <name type="scientific">Morella rubra</name>
    <name type="common">Chinese bayberry</name>
    <dbReference type="NCBI Taxonomy" id="262757"/>
    <lineage>
        <taxon>Eukaryota</taxon>
        <taxon>Viridiplantae</taxon>
        <taxon>Streptophyta</taxon>
        <taxon>Embryophyta</taxon>
        <taxon>Tracheophyta</taxon>
        <taxon>Spermatophyta</taxon>
        <taxon>Magnoliopsida</taxon>
        <taxon>eudicotyledons</taxon>
        <taxon>Gunneridae</taxon>
        <taxon>Pentapetalae</taxon>
        <taxon>rosids</taxon>
        <taxon>fabids</taxon>
        <taxon>Fagales</taxon>
        <taxon>Myricaceae</taxon>
        <taxon>Morella</taxon>
    </lineage>
</organism>
<keyword evidence="7 14" id="KW-0547">Nucleotide-binding</keyword>
<feature type="binding site" evidence="14">
    <location>
        <position position="234"/>
    </location>
    <ligand>
        <name>ATP</name>
        <dbReference type="ChEBI" id="CHEBI:30616"/>
    </ligand>
</feature>
<reference evidence="19 20" key="1">
    <citation type="journal article" date="2019" name="Plant Biotechnol. J.">
        <title>The red bayberry genome and genetic basis of sex determination.</title>
        <authorList>
            <person name="Jia H.M."/>
            <person name="Jia H.J."/>
            <person name="Cai Q.L."/>
            <person name="Wang Y."/>
            <person name="Zhao H.B."/>
            <person name="Yang W.F."/>
            <person name="Wang G.Y."/>
            <person name="Li Y.H."/>
            <person name="Zhan D.L."/>
            <person name="Shen Y.T."/>
            <person name="Niu Q.F."/>
            <person name="Chang L."/>
            <person name="Qiu J."/>
            <person name="Zhao L."/>
            <person name="Xie H.B."/>
            <person name="Fu W.Y."/>
            <person name="Jin J."/>
            <person name="Li X.W."/>
            <person name="Jiao Y."/>
            <person name="Zhou C.C."/>
            <person name="Tu T."/>
            <person name="Chai C.Y."/>
            <person name="Gao J.L."/>
            <person name="Fan L.J."/>
            <person name="van de Weg E."/>
            <person name="Wang J.Y."/>
            <person name="Gao Z.S."/>
        </authorList>
    </citation>
    <scope>NUCLEOTIDE SEQUENCE [LARGE SCALE GENOMIC DNA]</scope>
    <source>
        <tissue evidence="19">Leaves</tissue>
    </source>
</reference>
<evidence type="ECO:0000256" key="7">
    <source>
        <dbReference type="ARBA" id="ARBA00022741"/>
    </source>
</evidence>
<name>A0A6A1WAF3_9ROSI</name>
<evidence type="ECO:0000256" key="9">
    <source>
        <dbReference type="ARBA" id="ARBA00022840"/>
    </source>
</evidence>
<keyword evidence="4 15" id="KW-0812">Transmembrane</keyword>
<keyword evidence="3" id="KW-0808">Transferase</keyword>
<comment type="subcellular location">
    <subcellularLocation>
        <location evidence="1">Membrane</location>
        <topology evidence="1">Single-pass membrane protein</topology>
    </subcellularLocation>
</comment>
<protein>
    <submittedName>
        <fullName evidence="19">Cysteine-rich receptor-like protein kinase 10</fullName>
    </submittedName>
</protein>
<dbReference type="AlphaFoldDB" id="A0A6A1WAF3"/>
<dbReference type="FunFam" id="3.30.200.20:FF:000142">
    <property type="entry name" value="Cysteine-rich receptor-like protein kinase 10"/>
    <property type="match status" value="1"/>
</dbReference>
<proteinExistence type="predicted"/>
<keyword evidence="11 15" id="KW-0472">Membrane</keyword>
<gene>
    <name evidence="19" type="ORF">CJ030_MR2G008569</name>
</gene>
<dbReference type="PROSITE" id="PS50011">
    <property type="entry name" value="PROTEIN_KINASE_DOM"/>
    <property type="match status" value="1"/>
</dbReference>
<evidence type="ECO:0000256" key="13">
    <source>
        <dbReference type="ARBA" id="ARBA00023180"/>
    </source>
</evidence>
<evidence type="ECO:0000256" key="3">
    <source>
        <dbReference type="ARBA" id="ARBA00022679"/>
    </source>
</evidence>
<evidence type="ECO:0000256" key="8">
    <source>
        <dbReference type="ARBA" id="ARBA00022777"/>
    </source>
</evidence>
<keyword evidence="2" id="KW-0723">Serine/threonine-protein kinase</keyword>
<feature type="chain" id="PRO_5025493689" evidence="16">
    <location>
        <begin position="27"/>
        <end position="483"/>
    </location>
</feature>
<dbReference type="Gene3D" id="3.30.200.20">
    <property type="entry name" value="Phosphorylase Kinase, domain 1"/>
    <property type="match status" value="1"/>
</dbReference>
<evidence type="ECO:0000256" key="4">
    <source>
        <dbReference type="ARBA" id="ARBA00022692"/>
    </source>
</evidence>
<dbReference type="InterPro" id="IPR002902">
    <property type="entry name" value="GNK2"/>
</dbReference>
<dbReference type="OrthoDB" id="1741851at2759"/>
<dbReference type="CDD" id="cd23509">
    <property type="entry name" value="Gnk2-like"/>
    <property type="match status" value="1"/>
</dbReference>
<dbReference type="InterPro" id="IPR011009">
    <property type="entry name" value="Kinase-like_dom_sf"/>
</dbReference>
<dbReference type="GO" id="GO:0004674">
    <property type="term" value="F:protein serine/threonine kinase activity"/>
    <property type="evidence" value="ECO:0007669"/>
    <property type="project" value="UniProtKB-KW"/>
</dbReference>
<dbReference type="FunFam" id="3.30.430.20:FF:000003">
    <property type="entry name" value="Cysteine-rich RLK (RECEPTOR-like protein kinase) 10"/>
    <property type="match status" value="1"/>
</dbReference>
<feature type="signal peptide" evidence="16">
    <location>
        <begin position="1"/>
        <end position="26"/>
    </location>
</feature>
<keyword evidence="9 14" id="KW-0067">ATP-binding</keyword>
<keyword evidence="10 15" id="KW-1133">Transmembrane helix</keyword>
<dbReference type="PROSITE" id="PS51473">
    <property type="entry name" value="GNK2"/>
    <property type="match status" value="1"/>
</dbReference>
<dbReference type="Proteomes" id="UP000516437">
    <property type="component" value="Chromosome 2"/>
</dbReference>
<dbReference type="Gene3D" id="3.30.430.20">
    <property type="entry name" value="Gnk2 domain, C-X8-C-X2-C motif"/>
    <property type="match status" value="1"/>
</dbReference>
<keyword evidence="13" id="KW-0325">Glycoprotein</keyword>
<dbReference type="InterPro" id="IPR001245">
    <property type="entry name" value="Ser-Thr/Tyr_kinase_cat_dom"/>
</dbReference>
<evidence type="ECO:0000256" key="16">
    <source>
        <dbReference type="SAM" id="SignalP"/>
    </source>
</evidence>
<evidence type="ECO:0000256" key="1">
    <source>
        <dbReference type="ARBA" id="ARBA00004167"/>
    </source>
</evidence>
<dbReference type="InterPro" id="IPR017441">
    <property type="entry name" value="Protein_kinase_ATP_BS"/>
</dbReference>
<dbReference type="Pfam" id="PF07714">
    <property type="entry name" value="PK_Tyr_Ser-Thr"/>
    <property type="match status" value="2"/>
</dbReference>
<dbReference type="GO" id="GO:0005886">
    <property type="term" value="C:plasma membrane"/>
    <property type="evidence" value="ECO:0007669"/>
    <property type="project" value="TreeGrafter"/>
</dbReference>
<dbReference type="PROSITE" id="PS00107">
    <property type="entry name" value="PROTEIN_KINASE_ATP"/>
    <property type="match status" value="1"/>
</dbReference>
<sequence length="483" mass="54527">MGFSSLDVAVTLVALILLSLNRESGAATYLNYYCSNSTPAFSPNSIYQSNLYELLSSLSSNVRREDGFYNTTVGQSTSDVVYGLFLCRGDGTVLDCQECVSTATQDVKRYCPIERTAVIWYEECKNETFSVRIIVPIVAAAVLLLAVVSFYMLRRQIRKAVEFQRLRRQRKPVQDPNARNDVSTLEKLVESLQFDLPTIEAATTNFSENNKLGTGGFGVVYKGVLFNGQEIAVKRLSGNSKDRVEEFKNEVCLTAKLQHRNLVRLLGFCLEGEEKMLIYEFVSNRSLDHFLYGIGLKNCFYSDETNPHLRKFLKPIGYMAPEYAIYGQFSVKSDIYSFGVLVLEILSGKNNTLCFQQKNNVEDLRIYAWKHWTDGTPLAVLDPSLIEYSYSSEEVIRCIHIGLLCIQENPDDRPTMASVVLMMNSYSIILPSPQQPSFNVLPRRIEPNNIMMPTKQQESEQFSSCNSLAGSVKEGNIIEPDPR</sequence>
<feature type="domain" description="Protein kinase" evidence="17">
    <location>
        <begin position="206"/>
        <end position="483"/>
    </location>
</feature>
<dbReference type="SUPFAM" id="SSF56112">
    <property type="entry name" value="Protein kinase-like (PK-like)"/>
    <property type="match status" value="1"/>
</dbReference>
<evidence type="ECO:0000256" key="2">
    <source>
        <dbReference type="ARBA" id="ARBA00022527"/>
    </source>
</evidence>
<evidence type="ECO:0000256" key="14">
    <source>
        <dbReference type="PROSITE-ProRule" id="PRU10141"/>
    </source>
</evidence>
<keyword evidence="12 19" id="KW-0675">Receptor</keyword>
<dbReference type="PANTHER" id="PTHR27002:SF1050">
    <property type="entry name" value="CYSTEINE-RICH RECEPTOR-LIKE PROTEIN KINASE 5"/>
    <property type="match status" value="1"/>
</dbReference>
<evidence type="ECO:0000313" key="19">
    <source>
        <dbReference type="EMBL" id="KAB1221873.1"/>
    </source>
</evidence>
<feature type="transmembrane region" description="Helical" evidence="15">
    <location>
        <begin position="133"/>
        <end position="153"/>
    </location>
</feature>
<comment type="caution">
    <text evidence="19">The sequence shown here is derived from an EMBL/GenBank/DDBJ whole genome shotgun (WGS) entry which is preliminary data.</text>
</comment>
<keyword evidence="20" id="KW-1185">Reference proteome</keyword>
<evidence type="ECO:0000256" key="5">
    <source>
        <dbReference type="ARBA" id="ARBA00022729"/>
    </source>
</evidence>
<keyword evidence="5 16" id="KW-0732">Signal</keyword>
<accession>A0A6A1WAF3</accession>
<evidence type="ECO:0000256" key="12">
    <source>
        <dbReference type="ARBA" id="ARBA00023170"/>
    </source>
</evidence>
<keyword evidence="8 19" id="KW-0418">Kinase</keyword>
<dbReference type="PANTHER" id="PTHR27002">
    <property type="entry name" value="RECEPTOR-LIKE SERINE/THREONINE-PROTEIN KINASE SD1-8"/>
    <property type="match status" value="1"/>
</dbReference>
<evidence type="ECO:0000256" key="15">
    <source>
        <dbReference type="SAM" id="Phobius"/>
    </source>
</evidence>
<keyword evidence="6" id="KW-0677">Repeat</keyword>